<dbReference type="AlphaFoldDB" id="A0A2R6XX76"/>
<comment type="caution">
    <text evidence="2">The sequence shown here is derived from an EMBL/GenBank/DDBJ whole genome shotgun (WGS) entry which is preliminary data.</text>
</comment>
<dbReference type="EMBL" id="PEBX01000228">
    <property type="protein sequence ID" value="PTQ55031.1"/>
    <property type="molecule type" value="Genomic_DNA"/>
</dbReference>
<reference evidence="3" key="1">
    <citation type="journal article" date="2018" name="Sci. Rep.">
        <title>Lignite coal burning seam in the remote Altai Mountains harbors a hydrogen-driven thermophilic microbial community.</title>
        <authorList>
            <person name="Kadnikov V.V."/>
            <person name="Mardanov A.V."/>
            <person name="Ivasenko D.A."/>
            <person name="Antsiferov D.V."/>
            <person name="Beletsky A.V."/>
            <person name="Karnachuk O.V."/>
            <person name="Ravin N.V."/>
        </authorList>
    </citation>
    <scope>NUCLEOTIDE SEQUENCE [LARGE SCALE GENOMIC DNA]</scope>
</reference>
<keyword evidence="1" id="KW-0812">Transmembrane</keyword>
<keyword evidence="1" id="KW-1133">Transmembrane helix</keyword>
<organism evidence="2 3">
    <name type="scientific">Candidatus Carbonibacillus altaicus</name>
    <dbReference type="NCBI Taxonomy" id="2163959"/>
    <lineage>
        <taxon>Bacteria</taxon>
        <taxon>Bacillati</taxon>
        <taxon>Bacillota</taxon>
        <taxon>Bacilli</taxon>
        <taxon>Bacillales</taxon>
        <taxon>Candidatus Carbonibacillus</taxon>
    </lineage>
</organism>
<protein>
    <submittedName>
        <fullName evidence="2">Uncharacterized protein</fullName>
    </submittedName>
</protein>
<sequence length="61" mass="7395">MFFNYLVISCFYFIFSLFLFTSLFLVFVWFFIISSLPLFTSLSGAYMTPKERHLFLRRQSI</sequence>
<name>A0A2R6XX76_9BACL</name>
<keyword evidence="1" id="KW-0472">Membrane</keyword>
<dbReference type="Proteomes" id="UP000244338">
    <property type="component" value="Unassembled WGS sequence"/>
</dbReference>
<proteinExistence type="predicted"/>
<gene>
    <name evidence="2" type="ORF">BSOLF_0989</name>
</gene>
<accession>A0A2R6XX76</accession>
<feature type="transmembrane region" description="Helical" evidence="1">
    <location>
        <begin position="6"/>
        <end position="32"/>
    </location>
</feature>
<evidence type="ECO:0000256" key="1">
    <source>
        <dbReference type="SAM" id="Phobius"/>
    </source>
</evidence>
<evidence type="ECO:0000313" key="3">
    <source>
        <dbReference type="Proteomes" id="UP000244338"/>
    </source>
</evidence>
<evidence type="ECO:0000313" key="2">
    <source>
        <dbReference type="EMBL" id="PTQ55031.1"/>
    </source>
</evidence>